<accession>A0AA42CM04</accession>
<protein>
    <submittedName>
        <fullName evidence="1">Uncharacterized protein</fullName>
    </submittedName>
</protein>
<dbReference type="RefSeq" id="WP_282584290.1">
    <property type="nucleotide sequence ID" value="NZ_JAMOIM010000004.1"/>
</dbReference>
<reference evidence="1" key="1">
    <citation type="submission" date="2022-05" db="EMBL/GenBank/DDBJ databases">
        <authorList>
            <person name="Pankratov T."/>
        </authorList>
    </citation>
    <scope>NUCLEOTIDE SEQUENCE</scope>
    <source>
        <strain evidence="1">BP6-180914</strain>
    </source>
</reference>
<comment type="caution">
    <text evidence="1">The sequence shown here is derived from an EMBL/GenBank/DDBJ whole genome shotgun (WGS) entry which is preliminary data.</text>
</comment>
<dbReference type="EMBL" id="JAMOIM010000004">
    <property type="protein sequence ID" value="MCW6507922.1"/>
    <property type="molecule type" value="Genomic_DNA"/>
</dbReference>
<gene>
    <name evidence="1" type="ORF">M8523_07800</name>
</gene>
<dbReference type="Proteomes" id="UP001165667">
    <property type="component" value="Unassembled WGS sequence"/>
</dbReference>
<keyword evidence="2" id="KW-1185">Reference proteome</keyword>
<dbReference type="AlphaFoldDB" id="A0AA42CM04"/>
<evidence type="ECO:0000313" key="2">
    <source>
        <dbReference type="Proteomes" id="UP001165667"/>
    </source>
</evidence>
<organism evidence="1 2">
    <name type="scientific">Lichenifustis flavocetrariae</name>
    <dbReference type="NCBI Taxonomy" id="2949735"/>
    <lineage>
        <taxon>Bacteria</taxon>
        <taxon>Pseudomonadati</taxon>
        <taxon>Pseudomonadota</taxon>
        <taxon>Alphaproteobacteria</taxon>
        <taxon>Hyphomicrobiales</taxon>
        <taxon>Lichenihabitantaceae</taxon>
        <taxon>Lichenifustis</taxon>
    </lineage>
</organism>
<proteinExistence type="predicted"/>
<name>A0AA42CM04_9HYPH</name>
<evidence type="ECO:0000313" key="1">
    <source>
        <dbReference type="EMBL" id="MCW6507922.1"/>
    </source>
</evidence>
<sequence length="58" mass="6083">MQDAKYKAAADEDGSWSVIDAESEIPAVVNGVPQVGLTEDLAREVADTLNAMMDDGDG</sequence>